<evidence type="ECO:0000259" key="13">
    <source>
        <dbReference type="Pfam" id="PF00349"/>
    </source>
</evidence>
<keyword evidence="5 12" id="KW-0547">Nucleotide-binding</keyword>
<comment type="catalytic activity">
    <reaction evidence="10">
        <text>D-fructose + ATP = D-fructose 6-phosphate + ADP + H(+)</text>
        <dbReference type="Rhea" id="RHEA:16125"/>
        <dbReference type="ChEBI" id="CHEBI:15378"/>
        <dbReference type="ChEBI" id="CHEBI:30616"/>
        <dbReference type="ChEBI" id="CHEBI:37721"/>
        <dbReference type="ChEBI" id="CHEBI:61527"/>
        <dbReference type="ChEBI" id="CHEBI:456216"/>
        <dbReference type="EC" id="2.7.1.1"/>
    </reaction>
    <physiologicalReaction direction="left-to-right" evidence="10">
        <dbReference type="Rhea" id="RHEA:16126"/>
    </physiologicalReaction>
</comment>
<dbReference type="GO" id="GO:0005739">
    <property type="term" value="C:mitochondrion"/>
    <property type="evidence" value="ECO:0007669"/>
    <property type="project" value="TreeGrafter"/>
</dbReference>
<dbReference type="SUPFAM" id="SSF53067">
    <property type="entry name" value="Actin-like ATPase domain"/>
    <property type="match status" value="2"/>
</dbReference>
<comment type="pathway">
    <text evidence="2">Carbohydrate metabolism; hexose metabolism.</text>
</comment>
<dbReference type="Gene3D" id="1.10.287.1250">
    <property type="match status" value="1"/>
</dbReference>
<evidence type="ECO:0000313" key="17">
    <source>
        <dbReference type="Proteomes" id="UP000188320"/>
    </source>
</evidence>
<comment type="caution">
    <text evidence="15">The sequence shown here is derived from an EMBL/GenBank/DDBJ whole genome shotgun (WGS) entry which is preliminary data.</text>
</comment>
<accession>A0A1R1PQP8</accession>
<dbReference type="FunFam" id="3.40.367.20:FF:000020">
    <property type="entry name" value="Hexokinase-1"/>
    <property type="match status" value="1"/>
</dbReference>
<dbReference type="GO" id="GO:0001678">
    <property type="term" value="P:intracellular glucose homeostasis"/>
    <property type="evidence" value="ECO:0007669"/>
    <property type="project" value="InterPro"/>
</dbReference>
<dbReference type="EC" id="2.7.1.-" evidence="12"/>
<dbReference type="InterPro" id="IPR001312">
    <property type="entry name" value="Hexokinase"/>
</dbReference>
<dbReference type="GO" id="GO:0006006">
    <property type="term" value="P:glucose metabolic process"/>
    <property type="evidence" value="ECO:0007669"/>
    <property type="project" value="TreeGrafter"/>
</dbReference>
<evidence type="ECO:0000256" key="8">
    <source>
        <dbReference type="ARBA" id="ARBA00023152"/>
    </source>
</evidence>
<dbReference type="InterPro" id="IPR043129">
    <property type="entry name" value="ATPase_NBD"/>
</dbReference>
<organism evidence="15 17">
    <name type="scientific">Zancudomyces culisetae</name>
    <name type="common">Gut fungus</name>
    <name type="synonym">Smittium culisetae</name>
    <dbReference type="NCBI Taxonomy" id="1213189"/>
    <lineage>
        <taxon>Eukaryota</taxon>
        <taxon>Fungi</taxon>
        <taxon>Fungi incertae sedis</taxon>
        <taxon>Zoopagomycota</taxon>
        <taxon>Kickxellomycotina</taxon>
        <taxon>Harpellomycetes</taxon>
        <taxon>Harpellales</taxon>
        <taxon>Legeriomycetaceae</taxon>
        <taxon>Zancudomyces</taxon>
    </lineage>
</organism>
<dbReference type="UniPathway" id="UPA00109">
    <property type="reaction ID" value="UER00180"/>
</dbReference>
<evidence type="ECO:0000256" key="3">
    <source>
        <dbReference type="ARBA" id="ARBA00009225"/>
    </source>
</evidence>
<evidence type="ECO:0000256" key="5">
    <source>
        <dbReference type="ARBA" id="ARBA00022741"/>
    </source>
</evidence>
<dbReference type="PANTHER" id="PTHR19443:SF30">
    <property type="entry name" value="GLUCOKINASE-1-RELATED"/>
    <property type="match status" value="1"/>
</dbReference>
<dbReference type="FunFam" id="3.30.420.40:FF:000805">
    <property type="entry name" value="Hexokinase-2"/>
    <property type="match status" value="1"/>
</dbReference>
<name>A0A1R1PQP8_ZANCU</name>
<reference evidence="15" key="2">
    <citation type="submission" date="2017-01" db="EMBL/GenBank/DDBJ databases">
        <authorList>
            <person name="Mah S.A."/>
            <person name="Swanson W.J."/>
            <person name="Moy G.W."/>
            <person name="Vacquier V.D."/>
        </authorList>
    </citation>
    <scope>NUCLEOTIDE SEQUENCE [LARGE SCALE GENOMIC DNA]</scope>
    <source>
        <strain evidence="15">COL-18-3</strain>
    </source>
</reference>
<comment type="catalytic activity">
    <reaction evidence="11">
        <text>D-glucose + ATP = D-glucose 6-phosphate + ADP + H(+)</text>
        <dbReference type="Rhea" id="RHEA:17825"/>
        <dbReference type="ChEBI" id="CHEBI:4167"/>
        <dbReference type="ChEBI" id="CHEBI:15378"/>
        <dbReference type="ChEBI" id="CHEBI:30616"/>
        <dbReference type="ChEBI" id="CHEBI:61548"/>
        <dbReference type="ChEBI" id="CHEBI:456216"/>
        <dbReference type="EC" id="2.7.1.1"/>
    </reaction>
    <physiologicalReaction direction="left-to-right" evidence="11">
        <dbReference type="Rhea" id="RHEA:17826"/>
    </physiologicalReaction>
</comment>
<dbReference type="Pfam" id="PF03727">
    <property type="entry name" value="Hexokinase_2"/>
    <property type="match status" value="1"/>
</dbReference>
<evidence type="ECO:0000256" key="11">
    <source>
        <dbReference type="ARBA" id="ARBA00048160"/>
    </source>
</evidence>
<keyword evidence="17" id="KW-1185">Reference proteome</keyword>
<evidence type="ECO:0000256" key="2">
    <source>
        <dbReference type="ARBA" id="ARBA00005028"/>
    </source>
</evidence>
<dbReference type="GO" id="GO:0005829">
    <property type="term" value="C:cytosol"/>
    <property type="evidence" value="ECO:0007669"/>
    <property type="project" value="TreeGrafter"/>
</dbReference>
<evidence type="ECO:0000256" key="6">
    <source>
        <dbReference type="ARBA" id="ARBA00022777"/>
    </source>
</evidence>
<evidence type="ECO:0000256" key="9">
    <source>
        <dbReference type="ARBA" id="ARBA00044613"/>
    </source>
</evidence>
<dbReference type="Pfam" id="PF00349">
    <property type="entry name" value="Hexokinase_1"/>
    <property type="match status" value="1"/>
</dbReference>
<keyword evidence="8 12" id="KW-0324">Glycolysis</keyword>
<dbReference type="GO" id="GO:0006096">
    <property type="term" value="P:glycolytic process"/>
    <property type="evidence" value="ECO:0007669"/>
    <property type="project" value="UniProtKB-UniPathway"/>
</dbReference>
<dbReference type="InterPro" id="IPR022672">
    <property type="entry name" value="Hexokinase_N"/>
</dbReference>
<evidence type="ECO:0000259" key="14">
    <source>
        <dbReference type="Pfam" id="PF03727"/>
    </source>
</evidence>
<dbReference type="GO" id="GO:0005536">
    <property type="term" value="F:D-glucose binding"/>
    <property type="evidence" value="ECO:0007669"/>
    <property type="project" value="InterPro"/>
</dbReference>
<keyword evidence="6 12" id="KW-0418">Kinase</keyword>
<dbReference type="GO" id="GO:0005524">
    <property type="term" value="F:ATP binding"/>
    <property type="evidence" value="ECO:0007669"/>
    <property type="project" value="UniProtKB-UniRule"/>
</dbReference>
<dbReference type="Proteomes" id="UP000188320">
    <property type="component" value="Unassembled WGS sequence"/>
</dbReference>
<feature type="domain" description="Hexokinase N-terminal" evidence="13">
    <location>
        <begin position="29"/>
        <end position="221"/>
    </location>
</feature>
<dbReference type="InterPro" id="IPR022673">
    <property type="entry name" value="Hexokinase_C"/>
</dbReference>
<evidence type="ECO:0000313" key="15">
    <source>
        <dbReference type="EMBL" id="OMH83315.1"/>
    </source>
</evidence>
<dbReference type="AlphaFoldDB" id="A0A1R1PQP8"/>
<dbReference type="EMBL" id="LSSK01000070">
    <property type="protein sequence ID" value="OMH85617.1"/>
    <property type="molecule type" value="Genomic_DNA"/>
</dbReference>
<evidence type="ECO:0000256" key="10">
    <source>
        <dbReference type="ARBA" id="ARBA00047905"/>
    </source>
</evidence>
<gene>
    <name evidence="15" type="ORF">AX774_g3174</name>
    <name evidence="16" type="ORF">AX774_g851</name>
</gene>
<evidence type="ECO:0000313" key="16">
    <source>
        <dbReference type="EMBL" id="OMH85617.1"/>
    </source>
</evidence>
<protein>
    <recommendedName>
        <fullName evidence="12">Phosphotransferase</fullName>
        <ecNumber evidence="12">2.7.1.-</ecNumber>
    </recommendedName>
</protein>
<sequence length="472" mass="52803">MTVNMEKLVHLNSARSRGIHEDERVEAMLKELEEEFMVSDEKMRDIIKEFHQEMDNGLKGKESSLPMIPSYVTKRPTGKEKGSYLALDLGGTNLRVCLVQLKGDSTFDMEQMKYPIPAEAKASTLFEFIADCVEKFLFLHKVPVDPSLGYVPCGFTFSFPVNQTGIKRGNLVMWNKGFSVPNAVGRDVVNMTQDAFMRHHLRVKIVALVNDTVGSLMTSGYSFPNAQMGIIFGTGTNACYWEKASKIEKYNGDDKDSIDEMVINMEWGAFDNALKLLPYTPYDNKLNRKSPNFGLQSYEKMISGMYLGEVARNALLWMIDRRALFGGRSSTELNTGYGFDTSYVSTIVADESADLEEVRVVIELSLNIPETTLKDRQTVKRVCRLVGDRAKKLSAAAMCAVLLWRPELLDSEEGVSVGIDGSMYQFYPEFEESLIEESKKFLGEERASRLKLVLSKDGSGVGAAIVAMIATN</sequence>
<reference evidence="17" key="1">
    <citation type="submission" date="2017-01" db="EMBL/GenBank/DDBJ databases">
        <authorList>
            <person name="Wang Y."/>
            <person name="White M."/>
            <person name="Kvist S."/>
            <person name="Moncalvo J.-M."/>
        </authorList>
    </citation>
    <scope>NUCLEOTIDE SEQUENCE [LARGE SCALE GENOMIC DNA]</scope>
    <source>
        <strain evidence="17">COL-18-3</strain>
    </source>
</reference>
<proteinExistence type="inferred from homology"/>
<feature type="domain" description="Hexokinase C-terminal" evidence="14">
    <location>
        <begin position="227"/>
        <end position="468"/>
    </location>
</feature>
<evidence type="ECO:0000256" key="1">
    <source>
        <dbReference type="ARBA" id="ARBA00004888"/>
    </source>
</evidence>
<evidence type="ECO:0000256" key="7">
    <source>
        <dbReference type="ARBA" id="ARBA00022840"/>
    </source>
</evidence>
<dbReference type="PRINTS" id="PR00475">
    <property type="entry name" value="HEXOKINASE"/>
</dbReference>
<comment type="pathway">
    <text evidence="1">Carbohydrate degradation; glycolysis; D-glyceraldehyde 3-phosphate and glycerone phosphate from D-glucose: step 1/4.</text>
</comment>
<dbReference type="PROSITE" id="PS51748">
    <property type="entry name" value="HEXOKINASE_2"/>
    <property type="match status" value="1"/>
</dbReference>
<dbReference type="EMBL" id="LSSK01000445">
    <property type="protein sequence ID" value="OMH83315.1"/>
    <property type="molecule type" value="Genomic_DNA"/>
</dbReference>
<dbReference type="Gene3D" id="3.30.420.40">
    <property type="match status" value="1"/>
</dbReference>
<comment type="catalytic activity">
    <reaction evidence="9">
        <text>a D-hexose + ATP = a D-hexose 6-phosphate + ADP + H(+)</text>
        <dbReference type="Rhea" id="RHEA:22740"/>
        <dbReference type="ChEBI" id="CHEBI:4194"/>
        <dbReference type="ChEBI" id="CHEBI:15378"/>
        <dbReference type="ChEBI" id="CHEBI:30616"/>
        <dbReference type="ChEBI" id="CHEBI:229467"/>
        <dbReference type="ChEBI" id="CHEBI:456216"/>
        <dbReference type="EC" id="2.7.1.1"/>
    </reaction>
    <physiologicalReaction direction="left-to-right" evidence="9">
        <dbReference type="Rhea" id="RHEA:22741"/>
    </physiologicalReaction>
</comment>
<dbReference type="PANTHER" id="PTHR19443">
    <property type="entry name" value="HEXOKINASE"/>
    <property type="match status" value="1"/>
</dbReference>
<dbReference type="OrthoDB" id="419537at2759"/>
<evidence type="ECO:0000256" key="4">
    <source>
        <dbReference type="ARBA" id="ARBA00022679"/>
    </source>
</evidence>
<keyword evidence="7 12" id="KW-0067">ATP-binding</keyword>
<dbReference type="GO" id="GO:0004340">
    <property type="term" value="F:glucokinase activity"/>
    <property type="evidence" value="ECO:0007669"/>
    <property type="project" value="TreeGrafter"/>
</dbReference>
<dbReference type="CDD" id="cd24018">
    <property type="entry name" value="ASKHA_NBD_HK_fungi"/>
    <property type="match status" value="1"/>
</dbReference>
<dbReference type="Gene3D" id="3.40.367.20">
    <property type="match status" value="1"/>
</dbReference>
<comment type="similarity">
    <text evidence="3 12">Belongs to the hexokinase family.</text>
</comment>
<evidence type="ECO:0000256" key="12">
    <source>
        <dbReference type="RuleBase" id="RU362007"/>
    </source>
</evidence>
<dbReference type="GO" id="GO:0008865">
    <property type="term" value="F:fructokinase activity"/>
    <property type="evidence" value="ECO:0007669"/>
    <property type="project" value="TreeGrafter"/>
</dbReference>
<keyword evidence="4 12" id="KW-0808">Transferase</keyword>